<name>A0ABV8AT74_9BACT</name>
<feature type="transmembrane region" description="Helical" evidence="1">
    <location>
        <begin position="110"/>
        <end position="137"/>
    </location>
</feature>
<dbReference type="PANTHER" id="PTHR23028:SF53">
    <property type="entry name" value="ACYL_TRANSF_3 DOMAIN-CONTAINING PROTEIN"/>
    <property type="match status" value="1"/>
</dbReference>
<dbReference type="Pfam" id="PF01757">
    <property type="entry name" value="Acyl_transf_3"/>
    <property type="match status" value="1"/>
</dbReference>
<accession>A0ABV8AT74</accession>
<feature type="transmembrane region" description="Helical" evidence="1">
    <location>
        <begin position="291"/>
        <end position="311"/>
    </location>
</feature>
<dbReference type="Proteomes" id="UP001595805">
    <property type="component" value="Unassembled WGS sequence"/>
</dbReference>
<feature type="transmembrane region" description="Helical" evidence="1">
    <location>
        <begin position="157"/>
        <end position="178"/>
    </location>
</feature>
<keyword evidence="3" id="KW-0808">Transferase</keyword>
<sequence length="383" mass="44679">MSLFQNLKSELIRKPNSGKHLPFVDGLRFLAIVPVIFQHANERLFKYGNLPELKGWEEQVSFLISRGTIGVFIFFAISGFILSLPFSRENSKLNYKTYLKRRWQRIEPPFIFWMTCCALILLVMQAYPIGELLWHYLATVTYTHQLFYQEYSIINPVAWSLEVEIQFYLLAPFFAFAYFQVRSLAKRRSLLIAGIFGWILLQHGMGWHLQPWKATLLGQLPHFLVGVLAADLYQKPVKWIRDFRFWDLVFSLLLLTLAYTWTEELGKTFLFELSLLGLLLSAIYGRYTSRILSLSWISIIGGMCYTLYLMHLPLLEGYYSFIARFGQWSGYIGQLSISLIIVLPIIFLCSVIAFRWIEQPFMKKKDQKSLRSNPIGKQVLSKA</sequence>
<feature type="transmembrane region" description="Helical" evidence="1">
    <location>
        <begin position="60"/>
        <end position="86"/>
    </location>
</feature>
<proteinExistence type="predicted"/>
<comment type="caution">
    <text evidence="3">The sequence shown here is derived from an EMBL/GenBank/DDBJ whole genome shotgun (WGS) entry which is preliminary data.</text>
</comment>
<keyword evidence="1" id="KW-1133">Transmembrane helix</keyword>
<dbReference type="InterPro" id="IPR050879">
    <property type="entry name" value="Acyltransferase_3"/>
</dbReference>
<dbReference type="GO" id="GO:0016746">
    <property type="term" value="F:acyltransferase activity"/>
    <property type="evidence" value="ECO:0007669"/>
    <property type="project" value="UniProtKB-KW"/>
</dbReference>
<keyword evidence="1" id="KW-0812">Transmembrane</keyword>
<evidence type="ECO:0000313" key="4">
    <source>
        <dbReference type="Proteomes" id="UP001595805"/>
    </source>
</evidence>
<keyword evidence="3" id="KW-0012">Acyltransferase</keyword>
<evidence type="ECO:0000259" key="2">
    <source>
        <dbReference type="Pfam" id="PF01757"/>
    </source>
</evidence>
<dbReference type="EC" id="2.3.-.-" evidence="3"/>
<keyword evidence="4" id="KW-1185">Reference proteome</keyword>
<dbReference type="PANTHER" id="PTHR23028">
    <property type="entry name" value="ACETYLTRANSFERASE"/>
    <property type="match status" value="1"/>
</dbReference>
<protein>
    <submittedName>
        <fullName evidence="3">Acyltransferase family protein</fullName>
        <ecNumber evidence="3">2.3.-.-</ecNumber>
    </submittedName>
</protein>
<feature type="transmembrane region" description="Helical" evidence="1">
    <location>
        <begin position="268"/>
        <end position="284"/>
    </location>
</feature>
<evidence type="ECO:0000256" key="1">
    <source>
        <dbReference type="SAM" id="Phobius"/>
    </source>
</evidence>
<feature type="transmembrane region" description="Helical" evidence="1">
    <location>
        <begin position="245"/>
        <end position="262"/>
    </location>
</feature>
<reference evidence="4" key="1">
    <citation type="journal article" date="2019" name="Int. J. Syst. Evol. Microbiol.">
        <title>The Global Catalogue of Microorganisms (GCM) 10K type strain sequencing project: providing services to taxonomists for standard genome sequencing and annotation.</title>
        <authorList>
            <consortium name="The Broad Institute Genomics Platform"/>
            <consortium name="The Broad Institute Genome Sequencing Center for Infectious Disease"/>
            <person name="Wu L."/>
            <person name="Ma J."/>
        </authorList>
    </citation>
    <scope>NUCLEOTIDE SEQUENCE [LARGE SCALE GENOMIC DNA]</scope>
    <source>
        <strain evidence="4">CCUG 60523</strain>
    </source>
</reference>
<organism evidence="3 4">
    <name type="scientific">Algoriphagus namhaensis</name>
    <dbReference type="NCBI Taxonomy" id="915353"/>
    <lineage>
        <taxon>Bacteria</taxon>
        <taxon>Pseudomonadati</taxon>
        <taxon>Bacteroidota</taxon>
        <taxon>Cytophagia</taxon>
        <taxon>Cytophagales</taxon>
        <taxon>Cyclobacteriaceae</taxon>
        <taxon>Algoriphagus</taxon>
    </lineage>
</organism>
<dbReference type="InterPro" id="IPR002656">
    <property type="entry name" value="Acyl_transf_3_dom"/>
</dbReference>
<keyword evidence="1" id="KW-0472">Membrane</keyword>
<evidence type="ECO:0000313" key="3">
    <source>
        <dbReference type="EMBL" id="MFC3879989.1"/>
    </source>
</evidence>
<dbReference type="EMBL" id="JBHRZS010000006">
    <property type="protein sequence ID" value="MFC3879989.1"/>
    <property type="molecule type" value="Genomic_DNA"/>
</dbReference>
<feature type="domain" description="Acyltransferase 3" evidence="2">
    <location>
        <begin position="22"/>
        <end position="350"/>
    </location>
</feature>
<gene>
    <name evidence="3" type="ORF">ACFOSV_07375</name>
</gene>
<dbReference type="RefSeq" id="WP_377904936.1">
    <property type="nucleotide sequence ID" value="NZ_JBHRZS010000006.1"/>
</dbReference>
<feature type="transmembrane region" description="Helical" evidence="1">
    <location>
        <begin position="331"/>
        <end position="357"/>
    </location>
</feature>